<evidence type="ECO:0000256" key="1">
    <source>
        <dbReference type="SAM" id="SignalP"/>
    </source>
</evidence>
<feature type="chain" id="PRO_5026662272" evidence="1">
    <location>
        <begin position="24"/>
        <end position="106"/>
    </location>
</feature>
<organism evidence="2">
    <name type="scientific">uncultured Chloroflexia bacterium</name>
    <dbReference type="NCBI Taxonomy" id="1672391"/>
    <lineage>
        <taxon>Bacteria</taxon>
        <taxon>Bacillati</taxon>
        <taxon>Chloroflexota</taxon>
        <taxon>Chloroflexia</taxon>
        <taxon>environmental samples</taxon>
    </lineage>
</organism>
<evidence type="ECO:0000313" key="2">
    <source>
        <dbReference type="EMBL" id="CAA9294617.1"/>
    </source>
</evidence>
<feature type="signal peptide" evidence="1">
    <location>
        <begin position="1"/>
        <end position="23"/>
    </location>
</feature>
<dbReference type="EMBL" id="CADCTR010001408">
    <property type="protein sequence ID" value="CAA9294617.1"/>
    <property type="molecule type" value="Genomic_DNA"/>
</dbReference>
<protein>
    <submittedName>
        <fullName evidence="2">Uncharacterized protein</fullName>
    </submittedName>
</protein>
<proteinExistence type="predicted"/>
<dbReference type="AlphaFoldDB" id="A0A6J4K3C7"/>
<gene>
    <name evidence="2" type="ORF">AVDCRST_MAG93-4159</name>
</gene>
<name>A0A6J4K3C7_9CHLR</name>
<accession>A0A6J4K3C7</accession>
<reference evidence="2" key="1">
    <citation type="submission" date="2020-02" db="EMBL/GenBank/DDBJ databases">
        <authorList>
            <person name="Meier V. D."/>
        </authorList>
    </citation>
    <scope>NUCLEOTIDE SEQUENCE</scope>
    <source>
        <strain evidence="2">AVDCRST_MAG93</strain>
    </source>
</reference>
<sequence>MRKIMVLAAMLAMMMVASSPAMADEIDIDSDDGVVFTSEFTGDSDDVEDFFDEIEDEEFLFFSDFYGFDEDDFDDDDDDDDDESFVIFDSEDSDFDELEFGDVVFS</sequence>
<keyword evidence="1" id="KW-0732">Signal</keyword>